<reference evidence="9 10" key="1">
    <citation type="submission" date="2011-11" db="EMBL/GenBank/DDBJ databases">
        <title>Complete sequence of Spirochaeta sp. grapes.</title>
        <authorList>
            <consortium name="US DOE Joint Genome Institute"/>
            <person name="Lucas S."/>
            <person name="Han J."/>
            <person name="Lapidus A."/>
            <person name="Cheng J.-F."/>
            <person name="Goodwin L."/>
            <person name="Pitluck S."/>
            <person name="Peters L."/>
            <person name="Ovchinnikova G."/>
            <person name="Munk A.C."/>
            <person name="Detter J.C."/>
            <person name="Han C."/>
            <person name="Tapia R."/>
            <person name="Land M."/>
            <person name="Hauser L."/>
            <person name="Kyrpides N."/>
            <person name="Ivanova N."/>
            <person name="Pagani I."/>
            <person name="Ritalahtilisa K."/>
            <person name="Loeffler F."/>
            <person name="Woyke T."/>
        </authorList>
    </citation>
    <scope>NUCLEOTIDE SEQUENCE [LARGE SCALE GENOMIC DNA]</scope>
    <source>
        <strain evidence="10">ATCC BAA-1885 / DSM 22778 / Grapes</strain>
    </source>
</reference>
<evidence type="ECO:0000256" key="6">
    <source>
        <dbReference type="ARBA" id="ARBA00023136"/>
    </source>
</evidence>
<feature type="transmembrane region" description="Helical" evidence="7">
    <location>
        <begin position="12"/>
        <end position="31"/>
    </location>
</feature>
<dbReference type="KEGG" id="sgp:SpiGrapes_1549"/>
<dbReference type="GO" id="GO:0055085">
    <property type="term" value="P:transmembrane transport"/>
    <property type="evidence" value="ECO:0007669"/>
    <property type="project" value="InterPro"/>
</dbReference>
<dbReference type="InterPro" id="IPR035906">
    <property type="entry name" value="MetI-like_sf"/>
</dbReference>
<dbReference type="Pfam" id="PF00528">
    <property type="entry name" value="BPD_transp_1"/>
    <property type="match status" value="1"/>
</dbReference>
<feature type="transmembrane region" description="Helical" evidence="7">
    <location>
        <begin position="243"/>
        <end position="261"/>
    </location>
</feature>
<dbReference type="PANTHER" id="PTHR43744">
    <property type="entry name" value="ABC TRANSPORTER PERMEASE PROTEIN MG189-RELATED-RELATED"/>
    <property type="match status" value="1"/>
</dbReference>
<gene>
    <name evidence="9" type="ordered locus">SpiGrapes_1549</name>
</gene>
<organism evidence="9 10">
    <name type="scientific">Sphaerochaeta pleomorpha (strain ATCC BAA-1885 / DSM 22778 / Grapes)</name>
    <dbReference type="NCBI Taxonomy" id="158190"/>
    <lineage>
        <taxon>Bacteria</taxon>
        <taxon>Pseudomonadati</taxon>
        <taxon>Spirochaetota</taxon>
        <taxon>Spirochaetia</taxon>
        <taxon>Spirochaetales</taxon>
        <taxon>Sphaerochaetaceae</taxon>
        <taxon>Sphaerochaeta</taxon>
    </lineage>
</organism>
<evidence type="ECO:0000259" key="8">
    <source>
        <dbReference type="PROSITE" id="PS50928"/>
    </source>
</evidence>
<name>G8QVR7_SPHPG</name>
<dbReference type="PANTHER" id="PTHR43744:SF3">
    <property type="entry name" value="LACTOSE TRANSPORT SYSTEM PERMEASE PROTEIN LACG"/>
    <property type="match status" value="1"/>
</dbReference>
<dbReference type="EMBL" id="CP003155">
    <property type="protein sequence ID" value="AEV29359.1"/>
    <property type="molecule type" value="Genomic_DNA"/>
</dbReference>
<keyword evidence="3" id="KW-1003">Cell membrane</keyword>
<dbReference type="eggNOG" id="COG0395">
    <property type="taxonomic scope" value="Bacteria"/>
</dbReference>
<dbReference type="PROSITE" id="PS50928">
    <property type="entry name" value="ABC_TM1"/>
    <property type="match status" value="1"/>
</dbReference>
<dbReference type="InterPro" id="IPR000515">
    <property type="entry name" value="MetI-like"/>
</dbReference>
<keyword evidence="5 7" id="KW-1133">Transmembrane helix</keyword>
<dbReference type="SUPFAM" id="SSF161098">
    <property type="entry name" value="MetI-like"/>
    <property type="match status" value="1"/>
</dbReference>
<evidence type="ECO:0000256" key="4">
    <source>
        <dbReference type="ARBA" id="ARBA00022692"/>
    </source>
</evidence>
<dbReference type="AlphaFoldDB" id="G8QVR7"/>
<feature type="domain" description="ABC transmembrane type-1" evidence="8">
    <location>
        <begin position="69"/>
        <end position="261"/>
    </location>
</feature>
<protein>
    <submittedName>
        <fullName evidence="9">ABC-type sugar transport system, permease component</fullName>
    </submittedName>
</protein>
<sequence>MIRRRKKVSVGKILILLASIFWLLPLLLIFINSFKPYNDMLQHFLSLPKQWSLKMYVETWVKFQFTPLMGNTVLYTVSTVVLILLVAPMSAYKLSRTKTAFSRVCFLAIIMPMMVPFQSYMISLTRIVSSVGLSGTRIGYILVSTGLCVPLAVFMIHGFVKTVPLELEEAACIDGAGKLRTYVQIVLPLLQPILVTVVVLDALATWNDIITNQLIVGGKVAAMNIQNSLYMRFSAQTADWEHALPGIVMSMVPSLLFFALMQRKIISGVTAGSVKG</sequence>
<proteinExistence type="inferred from homology"/>
<evidence type="ECO:0000256" key="2">
    <source>
        <dbReference type="ARBA" id="ARBA00022448"/>
    </source>
</evidence>
<keyword evidence="10" id="KW-1185">Reference proteome</keyword>
<evidence type="ECO:0000313" key="9">
    <source>
        <dbReference type="EMBL" id="AEV29359.1"/>
    </source>
</evidence>
<keyword evidence="4 7" id="KW-0812">Transmembrane</keyword>
<dbReference type="STRING" id="158190.SpiGrapes_1549"/>
<dbReference type="GO" id="GO:0005886">
    <property type="term" value="C:plasma membrane"/>
    <property type="evidence" value="ECO:0007669"/>
    <property type="project" value="UniProtKB-SubCell"/>
</dbReference>
<accession>G8QVR7</accession>
<evidence type="ECO:0000256" key="5">
    <source>
        <dbReference type="ARBA" id="ARBA00022989"/>
    </source>
</evidence>
<comment type="subcellular location">
    <subcellularLocation>
        <location evidence="1 7">Cell membrane</location>
        <topology evidence="1 7">Multi-pass membrane protein</topology>
    </subcellularLocation>
</comment>
<dbReference type="HOGENOM" id="CLU_016047_1_2_12"/>
<evidence type="ECO:0000256" key="7">
    <source>
        <dbReference type="RuleBase" id="RU363032"/>
    </source>
</evidence>
<evidence type="ECO:0000313" key="10">
    <source>
        <dbReference type="Proteomes" id="UP000005632"/>
    </source>
</evidence>
<dbReference type="CDD" id="cd06261">
    <property type="entry name" value="TM_PBP2"/>
    <property type="match status" value="1"/>
</dbReference>
<comment type="similarity">
    <text evidence="7">Belongs to the binding-protein-dependent transport system permease family.</text>
</comment>
<feature type="transmembrane region" description="Helical" evidence="7">
    <location>
        <begin position="138"/>
        <end position="160"/>
    </location>
</feature>
<feature type="transmembrane region" description="Helical" evidence="7">
    <location>
        <begin position="104"/>
        <end position="123"/>
    </location>
</feature>
<evidence type="ECO:0000256" key="1">
    <source>
        <dbReference type="ARBA" id="ARBA00004651"/>
    </source>
</evidence>
<feature type="transmembrane region" description="Helical" evidence="7">
    <location>
        <begin position="181"/>
        <end position="204"/>
    </location>
</feature>
<feature type="transmembrane region" description="Helical" evidence="7">
    <location>
        <begin position="73"/>
        <end position="92"/>
    </location>
</feature>
<dbReference type="Gene3D" id="1.10.3720.10">
    <property type="entry name" value="MetI-like"/>
    <property type="match status" value="1"/>
</dbReference>
<keyword evidence="9" id="KW-0762">Sugar transport</keyword>
<dbReference type="Proteomes" id="UP000005632">
    <property type="component" value="Chromosome"/>
</dbReference>
<evidence type="ECO:0000256" key="3">
    <source>
        <dbReference type="ARBA" id="ARBA00022475"/>
    </source>
</evidence>
<keyword evidence="6 7" id="KW-0472">Membrane</keyword>
<keyword evidence="2 7" id="KW-0813">Transport</keyword>